<name>A0AAD8Y7P1_9STRA</name>
<evidence type="ECO:0000313" key="3">
    <source>
        <dbReference type="EMBL" id="KAK1740590.1"/>
    </source>
</evidence>
<protein>
    <submittedName>
        <fullName evidence="3">Dual specificity protein phosphatase</fullName>
        <ecNumber evidence="3">3.1.3.48</ecNumber>
    </submittedName>
</protein>
<dbReference type="PANTHER" id="PTHR46377">
    <property type="entry name" value="DUAL SPECIFICITY PROTEIN PHOSPHATASE 19"/>
    <property type="match status" value="1"/>
</dbReference>
<reference evidence="3" key="1">
    <citation type="submission" date="2023-06" db="EMBL/GenBank/DDBJ databases">
        <title>Survivors Of The Sea: Transcriptome response of Skeletonema marinoi to long-term dormancy.</title>
        <authorList>
            <person name="Pinder M.I.M."/>
            <person name="Kourtchenko O."/>
            <person name="Robertson E.K."/>
            <person name="Larsson T."/>
            <person name="Maumus F."/>
            <person name="Osuna-Cruz C.M."/>
            <person name="Vancaester E."/>
            <person name="Stenow R."/>
            <person name="Vandepoele K."/>
            <person name="Ploug H."/>
            <person name="Bruchert V."/>
            <person name="Godhe A."/>
            <person name="Topel M."/>
        </authorList>
    </citation>
    <scope>NUCLEOTIDE SEQUENCE</scope>
    <source>
        <strain evidence="3">R05AC</strain>
    </source>
</reference>
<dbReference type="InterPro" id="IPR020422">
    <property type="entry name" value="TYR_PHOSPHATASE_DUAL_dom"/>
</dbReference>
<dbReference type="EMBL" id="JATAAI010000015">
    <property type="protein sequence ID" value="KAK1740590.1"/>
    <property type="molecule type" value="Genomic_DNA"/>
</dbReference>
<comment type="caution">
    <text evidence="3">The sequence shown here is derived from an EMBL/GenBank/DDBJ whole genome shotgun (WGS) entry which is preliminary data.</text>
</comment>
<dbReference type="Proteomes" id="UP001224775">
    <property type="component" value="Unassembled WGS sequence"/>
</dbReference>
<dbReference type="InterPro" id="IPR000387">
    <property type="entry name" value="Tyr_Pase_dom"/>
</dbReference>
<dbReference type="SMART" id="SM00195">
    <property type="entry name" value="DSPc"/>
    <property type="match status" value="1"/>
</dbReference>
<feature type="domain" description="Tyrosine-protein phosphatase" evidence="1">
    <location>
        <begin position="46"/>
        <end position="235"/>
    </location>
</feature>
<dbReference type="GO" id="GO:0008579">
    <property type="term" value="F:JUN kinase phosphatase activity"/>
    <property type="evidence" value="ECO:0007669"/>
    <property type="project" value="TreeGrafter"/>
</dbReference>
<dbReference type="InterPro" id="IPR000340">
    <property type="entry name" value="Dual-sp_phosphatase_cat-dom"/>
</dbReference>
<organism evidence="3 4">
    <name type="scientific">Skeletonema marinoi</name>
    <dbReference type="NCBI Taxonomy" id="267567"/>
    <lineage>
        <taxon>Eukaryota</taxon>
        <taxon>Sar</taxon>
        <taxon>Stramenopiles</taxon>
        <taxon>Ochrophyta</taxon>
        <taxon>Bacillariophyta</taxon>
        <taxon>Coscinodiscophyceae</taxon>
        <taxon>Thalassiosirophycidae</taxon>
        <taxon>Thalassiosirales</taxon>
        <taxon>Skeletonemataceae</taxon>
        <taxon>Skeletonema</taxon>
        <taxon>Skeletonema marinoi-dohrnii complex</taxon>
    </lineage>
</organism>
<sequence length="247" mass="27588">MLVGASSSRGFKGLRVAFLPLTKALAFIISHPYTYKLLMTSNHYDSASGEVIPGLWVGNLMSVSKMLQLQENSNKETHLTIISVLSNPNLIRLVSDILEQNRLKLLATRNDANSHTIRIRHEIIELKDLAETDLLPVLPHVLMLIDDALGCHTTSSSGNDGISNDVNQQIICLVHCARGASRSVSIVIAYLLSRHESRFKSFEDALQQVRRVRSVAQPNIGFSLALQRFEKTLREERREQDKNCSSS</sequence>
<dbReference type="Pfam" id="PF00782">
    <property type="entry name" value="DSPc"/>
    <property type="match status" value="1"/>
</dbReference>
<dbReference type="PANTHER" id="PTHR46377:SF1">
    <property type="entry name" value="DUAL SPECIFICITY PROTEIN PHOSPHATASE 19"/>
    <property type="match status" value="1"/>
</dbReference>
<gene>
    <name evidence="3" type="ORF">QTG54_008685</name>
</gene>
<dbReference type="Gene3D" id="3.90.190.10">
    <property type="entry name" value="Protein tyrosine phosphatase superfamily"/>
    <property type="match status" value="1"/>
</dbReference>
<feature type="domain" description="Tyrosine specific protein phosphatases" evidence="2">
    <location>
        <begin position="173"/>
        <end position="213"/>
    </location>
</feature>
<keyword evidence="3" id="KW-0378">Hydrolase</keyword>
<accession>A0AAD8Y7P1</accession>
<dbReference type="GO" id="GO:0004725">
    <property type="term" value="F:protein tyrosine phosphatase activity"/>
    <property type="evidence" value="ECO:0007669"/>
    <property type="project" value="UniProtKB-EC"/>
</dbReference>
<dbReference type="CDD" id="cd14498">
    <property type="entry name" value="DSP"/>
    <property type="match status" value="1"/>
</dbReference>
<dbReference type="InterPro" id="IPR029021">
    <property type="entry name" value="Prot-tyrosine_phosphatase-like"/>
</dbReference>
<dbReference type="PROSITE" id="PS50054">
    <property type="entry name" value="TYR_PHOSPHATASE_DUAL"/>
    <property type="match status" value="1"/>
</dbReference>
<proteinExistence type="predicted"/>
<dbReference type="GO" id="GO:0005737">
    <property type="term" value="C:cytoplasm"/>
    <property type="evidence" value="ECO:0007669"/>
    <property type="project" value="TreeGrafter"/>
</dbReference>
<evidence type="ECO:0000313" key="4">
    <source>
        <dbReference type="Proteomes" id="UP001224775"/>
    </source>
</evidence>
<evidence type="ECO:0000259" key="2">
    <source>
        <dbReference type="PROSITE" id="PS50056"/>
    </source>
</evidence>
<dbReference type="PROSITE" id="PS50056">
    <property type="entry name" value="TYR_PHOSPHATASE_2"/>
    <property type="match status" value="1"/>
</dbReference>
<dbReference type="SUPFAM" id="SSF52799">
    <property type="entry name" value="(Phosphotyrosine protein) phosphatases II"/>
    <property type="match status" value="1"/>
</dbReference>
<keyword evidence="4" id="KW-1185">Reference proteome</keyword>
<dbReference type="EC" id="3.1.3.48" evidence="3"/>
<evidence type="ECO:0000259" key="1">
    <source>
        <dbReference type="PROSITE" id="PS50054"/>
    </source>
</evidence>
<dbReference type="AlphaFoldDB" id="A0AAD8Y7P1"/>